<dbReference type="GeneID" id="111018954"/>
<organism evidence="6 7">
    <name type="scientific">Momordica charantia</name>
    <name type="common">Bitter gourd</name>
    <name type="synonym">Balsam pear</name>
    <dbReference type="NCBI Taxonomy" id="3673"/>
    <lineage>
        <taxon>Eukaryota</taxon>
        <taxon>Viridiplantae</taxon>
        <taxon>Streptophyta</taxon>
        <taxon>Embryophyta</taxon>
        <taxon>Tracheophyta</taxon>
        <taxon>Spermatophyta</taxon>
        <taxon>Magnoliopsida</taxon>
        <taxon>eudicotyledons</taxon>
        <taxon>Gunneridae</taxon>
        <taxon>Pentapetalae</taxon>
        <taxon>rosids</taxon>
        <taxon>fabids</taxon>
        <taxon>Cucurbitales</taxon>
        <taxon>Cucurbitaceae</taxon>
        <taxon>Momordiceae</taxon>
        <taxon>Momordica</taxon>
    </lineage>
</organism>
<dbReference type="InterPro" id="IPR025836">
    <property type="entry name" value="Zn_knuckle_CX2CX4HX4C"/>
</dbReference>
<evidence type="ECO:0000313" key="6">
    <source>
        <dbReference type="Proteomes" id="UP000504603"/>
    </source>
</evidence>
<evidence type="ECO:0000259" key="4">
    <source>
        <dbReference type="Pfam" id="PF13966"/>
    </source>
</evidence>
<keyword evidence="6" id="KW-1185">Reference proteome</keyword>
<dbReference type="SUPFAM" id="SSF53098">
    <property type="entry name" value="Ribonuclease H-like"/>
    <property type="match status" value="1"/>
</dbReference>
<keyword evidence="2" id="KW-0812">Transmembrane</keyword>
<evidence type="ECO:0000256" key="2">
    <source>
        <dbReference type="SAM" id="Phobius"/>
    </source>
</evidence>
<dbReference type="GO" id="GO:0004523">
    <property type="term" value="F:RNA-DNA hybrid ribonuclease activity"/>
    <property type="evidence" value="ECO:0007669"/>
    <property type="project" value="InterPro"/>
</dbReference>
<dbReference type="InterPro" id="IPR002156">
    <property type="entry name" value="RNaseH_domain"/>
</dbReference>
<dbReference type="PANTHER" id="PTHR33116:SF86">
    <property type="entry name" value="REVERSE TRANSCRIPTASE DOMAIN-CONTAINING PROTEIN"/>
    <property type="match status" value="1"/>
</dbReference>
<feature type="domain" description="Zinc knuckle CX2CX4HX4C" evidence="5">
    <location>
        <begin position="1"/>
        <end position="34"/>
    </location>
</feature>
<evidence type="ECO:0000259" key="5">
    <source>
        <dbReference type="Pfam" id="PF14392"/>
    </source>
</evidence>
<dbReference type="RefSeq" id="XP_022150918.1">
    <property type="nucleotide sequence ID" value="XM_022295226.1"/>
</dbReference>
<dbReference type="Pfam" id="PF13966">
    <property type="entry name" value="zf-RVT"/>
    <property type="match status" value="1"/>
</dbReference>
<reference evidence="7" key="1">
    <citation type="submission" date="2025-08" db="UniProtKB">
        <authorList>
            <consortium name="RefSeq"/>
        </authorList>
    </citation>
    <scope>IDENTIFICATION</scope>
    <source>
        <strain evidence="7">OHB3-1</strain>
    </source>
</reference>
<keyword evidence="2" id="KW-1133">Transmembrane helix</keyword>
<name>A0A6J1DAR4_MOMCH</name>
<dbReference type="PANTHER" id="PTHR33116">
    <property type="entry name" value="REVERSE TRANSCRIPTASE ZINC-BINDING DOMAIN-CONTAINING PROTEIN-RELATED-RELATED"/>
    <property type="match status" value="1"/>
</dbReference>
<dbReference type="CDD" id="cd06222">
    <property type="entry name" value="RNase_H_like"/>
    <property type="match status" value="1"/>
</dbReference>
<dbReference type="InterPro" id="IPR044730">
    <property type="entry name" value="RNase_H-like_dom_plant"/>
</dbReference>
<dbReference type="Pfam" id="PF14392">
    <property type="entry name" value="zf-CCHC_4"/>
    <property type="match status" value="1"/>
</dbReference>
<sequence>MKIQTTDGKDLWCPLRYEKLPDFCYECGRMGHSGREHEQRPPEGTFNGSAQYGSWLRASLLKKNLMNQDEEWEQRGGRSSRGFQRGSGRGGRGEWSRSGEYWGEQIQPEHSHGRPEDDGASQPMNREPDAGKMEVPLVAARIMAESLLPHLLQSKGCNGVETTFNIEKGMKLNQCVLSLVHWGRNKTGNFRNRLKVAEVMLQSAIHDLPFAPNREAFQQAITNMNQLLKEEEIFWRQRSRDLWHKHGDRNTKWFHTKASHRRRTNEIKGLLDQQGTWEENKFKVVGMIESYFTELFSSSRPSVSIIEQVTGCIEARVSSGHNCDLLKPFCEEEMIMALHQIHPHKALGPDRFSSAFYKNFWHIVGQDVSCCCLNILNNSMDMKTLSEMILKRALDTVISQSQSAFIPNRYITDNAILGFESLKLDMSKAYDRVEWNFLEAVMLKMGFDFRWKVYQTYCNVLQIERVLRDYVSRVGALLLLTFSLLMIVSYFLRLVGGKVSVAEIAYRKCTGQALIKLPEYQDRQSSLIQNILSVNMVECQLQYLGLPTFMPRNRRMHFNYIKDRVWKHLQGWKAKLFSIGGKEVLIKAVAQAIPCYTMSCFRLPKRLIREFHHITARFWWGSSKEDKKIHWVAWNSLYLPKCEGGMGFRDLELFNKALLAKQCWRILNHPNSMLSRVLKGRYFKDCSFMEAKISGNPSYIWRSILWGRDLLKKGLRWRIGNGDSVFIYGDNWVPNQPTLKILSSPRLPLVSRVSSLVDHEEGGWQGDVVRDEFTPDEAKGILSIPIGRGAEEDRLIWNYEKTGVYSVRSGYKVALLNNPCVQAPSSSSSEEVRCWWNGFWKMHIPNKIKVFLWRLCLDRLPTGCNLSKRGVEITNCCYFCGRNGEDSIHLFWICKFAEALWINSKFGKLSPFLILRESHESLSKADFEELCVVIWGLWNQRNARAFNDSTKTVFKIGMELVEWANKYAMEFREAKSNPITGRVTNTAEILWQPPDEGIYKINTDASFLASDQHAGLGIIIHNDRGQVMAAATKYLENIQSVDMAEAIAAVEGLQLASEIGMHPALEDLSETGEIVLKAKNFWTQSLHASFNFVKREGNKAAHMLARRALLLHEFSIWMEDWPLELKSCLEMECLEELL</sequence>
<dbReference type="InterPro" id="IPR036397">
    <property type="entry name" value="RNaseH_sf"/>
</dbReference>
<dbReference type="GO" id="GO:0003676">
    <property type="term" value="F:nucleic acid binding"/>
    <property type="evidence" value="ECO:0007669"/>
    <property type="project" value="InterPro"/>
</dbReference>
<protein>
    <submittedName>
        <fullName evidence="7">Uncharacterized protein LOC111018954</fullName>
    </submittedName>
</protein>
<feature type="domain" description="Reverse transcriptase zinc-binding" evidence="4">
    <location>
        <begin position="829"/>
        <end position="901"/>
    </location>
</feature>
<evidence type="ECO:0000313" key="7">
    <source>
        <dbReference type="RefSeq" id="XP_022150918.1"/>
    </source>
</evidence>
<keyword evidence="2" id="KW-0472">Membrane</keyword>
<dbReference type="AlphaFoldDB" id="A0A6J1DAR4"/>
<feature type="domain" description="RNase H type-1" evidence="3">
    <location>
        <begin position="1002"/>
        <end position="1063"/>
    </location>
</feature>
<feature type="region of interest" description="Disordered" evidence="1">
    <location>
        <begin position="69"/>
        <end position="129"/>
    </location>
</feature>
<evidence type="ECO:0000259" key="3">
    <source>
        <dbReference type="Pfam" id="PF13456"/>
    </source>
</evidence>
<feature type="compositionally biased region" description="Basic and acidic residues" evidence="1">
    <location>
        <begin position="107"/>
        <end position="117"/>
    </location>
</feature>
<dbReference type="InterPro" id="IPR012337">
    <property type="entry name" value="RNaseH-like_sf"/>
</dbReference>
<dbReference type="Pfam" id="PF13456">
    <property type="entry name" value="RVT_3"/>
    <property type="match status" value="1"/>
</dbReference>
<proteinExistence type="predicted"/>
<dbReference type="OrthoDB" id="1937528at2759"/>
<feature type="transmembrane region" description="Helical" evidence="2">
    <location>
        <begin position="474"/>
        <end position="492"/>
    </location>
</feature>
<dbReference type="Proteomes" id="UP000504603">
    <property type="component" value="Unplaced"/>
</dbReference>
<accession>A0A6J1DAR4</accession>
<dbReference type="KEGG" id="mcha:111018954"/>
<dbReference type="InterPro" id="IPR026960">
    <property type="entry name" value="RVT-Znf"/>
</dbReference>
<evidence type="ECO:0000256" key="1">
    <source>
        <dbReference type="SAM" id="MobiDB-lite"/>
    </source>
</evidence>
<dbReference type="Gene3D" id="3.30.420.10">
    <property type="entry name" value="Ribonuclease H-like superfamily/Ribonuclease H"/>
    <property type="match status" value="1"/>
</dbReference>
<gene>
    <name evidence="7" type="primary">LOC111018954</name>
</gene>